<feature type="domain" description="BTB" evidence="1">
    <location>
        <begin position="77"/>
        <end position="170"/>
    </location>
</feature>
<evidence type="ECO:0000259" key="1">
    <source>
        <dbReference type="SMART" id="SM00225"/>
    </source>
</evidence>
<protein>
    <recommendedName>
        <fullName evidence="5">BTB domain-containing protein</fullName>
    </recommendedName>
</protein>
<evidence type="ECO:0008006" key="5">
    <source>
        <dbReference type="Google" id="ProtNLM"/>
    </source>
</evidence>
<dbReference type="Proteomes" id="UP001153620">
    <property type="component" value="Chromosome 1"/>
</dbReference>
<dbReference type="PANTHER" id="PTHR22667:SF0">
    <property type="entry name" value="AT01380P-RELATED"/>
    <property type="match status" value="1"/>
</dbReference>
<dbReference type="SMART" id="SM00225">
    <property type="entry name" value="BTB"/>
    <property type="match status" value="1"/>
</dbReference>
<reference evidence="3" key="2">
    <citation type="submission" date="2022-10" db="EMBL/GenBank/DDBJ databases">
        <authorList>
            <consortium name="ENA_rothamsted_submissions"/>
            <consortium name="culmorum"/>
            <person name="King R."/>
        </authorList>
    </citation>
    <scope>NUCLEOTIDE SEQUENCE</scope>
</reference>
<dbReference type="AlphaFoldDB" id="A0A9N9WJ00"/>
<feature type="domain" description="BACK" evidence="2">
    <location>
        <begin position="178"/>
        <end position="278"/>
    </location>
</feature>
<dbReference type="Gene3D" id="3.30.710.10">
    <property type="entry name" value="Potassium Channel Kv1.1, Chain A"/>
    <property type="match status" value="1"/>
</dbReference>
<reference evidence="3" key="1">
    <citation type="submission" date="2022-01" db="EMBL/GenBank/DDBJ databases">
        <authorList>
            <person name="King R."/>
        </authorList>
    </citation>
    <scope>NUCLEOTIDE SEQUENCE</scope>
</reference>
<organism evidence="3 4">
    <name type="scientific">Chironomus riparius</name>
    <dbReference type="NCBI Taxonomy" id="315576"/>
    <lineage>
        <taxon>Eukaryota</taxon>
        <taxon>Metazoa</taxon>
        <taxon>Ecdysozoa</taxon>
        <taxon>Arthropoda</taxon>
        <taxon>Hexapoda</taxon>
        <taxon>Insecta</taxon>
        <taxon>Pterygota</taxon>
        <taxon>Neoptera</taxon>
        <taxon>Endopterygota</taxon>
        <taxon>Diptera</taxon>
        <taxon>Nematocera</taxon>
        <taxon>Chironomoidea</taxon>
        <taxon>Chironomidae</taxon>
        <taxon>Chironominae</taxon>
        <taxon>Chironomus</taxon>
    </lineage>
</organism>
<evidence type="ECO:0000259" key="2">
    <source>
        <dbReference type="SMART" id="SM00875"/>
    </source>
</evidence>
<evidence type="ECO:0000313" key="4">
    <source>
        <dbReference type="Proteomes" id="UP001153620"/>
    </source>
</evidence>
<accession>A0A9N9WJ00</accession>
<dbReference type="InterPro" id="IPR000210">
    <property type="entry name" value="BTB/POZ_dom"/>
</dbReference>
<keyword evidence="4" id="KW-1185">Reference proteome</keyword>
<dbReference type="InterPro" id="IPR011705">
    <property type="entry name" value="BACK"/>
</dbReference>
<dbReference type="Pfam" id="PF00651">
    <property type="entry name" value="BTB"/>
    <property type="match status" value="1"/>
</dbReference>
<dbReference type="Pfam" id="PF07707">
    <property type="entry name" value="BACK"/>
    <property type="match status" value="1"/>
</dbReference>
<dbReference type="SUPFAM" id="SSF54695">
    <property type="entry name" value="POZ domain"/>
    <property type="match status" value="1"/>
</dbReference>
<name>A0A9N9WJ00_9DIPT</name>
<dbReference type="PANTHER" id="PTHR22667">
    <property type="entry name" value="AT01380P-RELATED"/>
    <property type="match status" value="1"/>
</dbReference>
<sequence>MSDDLIAGFTAVLDDISKCNKSQVSDHKNTESDDVEQSINEICPDKYEFRWKEYPKLLDKDDLKKLIIAEYKKSKSYDILVQIDEKKFECQLLILKCYSDFFAKRSKDEKVIELNGTAINPNAFYSIYRWMISTSKKIERDGLIPLLIGAEYLQVSQLVEQCWNLIQNVNWFQEDQAYLLYKEARTWKYEKIQSMMMKQVKKIFLTVIATHDFVKMDKDEVKQWLQLENIGINSEVEIFYAAARWLLHDWNERQKYLMELMMQVRFGLFPSWRIVILRKNENTGKLQELLKNQELQKYLEDSMSYSIYRSCFESTDYPRFADFLCRFGYQQLFEREVIYDSYWQKWYKKSLYTFEDFLNYLKYIKSNAFIHSTQIQSNKN</sequence>
<gene>
    <name evidence="3" type="ORF">CHIRRI_LOCUS212</name>
</gene>
<dbReference type="SMART" id="SM00875">
    <property type="entry name" value="BACK"/>
    <property type="match status" value="1"/>
</dbReference>
<dbReference type="EMBL" id="OU895877">
    <property type="protein sequence ID" value="CAG9797212.1"/>
    <property type="molecule type" value="Genomic_DNA"/>
</dbReference>
<dbReference type="InterPro" id="IPR011333">
    <property type="entry name" value="SKP1/BTB/POZ_sf"/>
</dbReference>
<dbReference type="OrthoDB" id="7790480at2759"/>
<proteinExistence type="predicted"/>
<dbReference type="Gene3D" id="1.25.40.420">
    <property type="match status" value="1"/>
</dbReference>
<evidence type="ECO:0000313" key="3">
    <source>
        <dbReference type="EMBL" id="CAG9797212.1"/>
    </source>
</evidence>